<dbReference type="InterPro" id="IPR053129">
    <property type="entry name" value="Integrator_complex_assoc"/>
</dbReference>
<feature type="compositionally biased region" description="Low complexity" evidence="1">
    <location>
        <begin position="297"/>
        <end position="306"/>
    </location>
</feature>
<feature type="region of interest" description="Disordered" evidence="1">
    <location>
        <begin position="222"/>
        <end position="244"/>
    </location>
</feature>
<feature type="region of interest" description="Disordered" evidence="1">
    <location>
        <begin position="295"/>
        <end position="435"/>
    </location>
</feature>
<feature type="transmembrane region" description="Helical" evidence="2">
    <location>
        <begin position="790"/>
        <end position="809"/>
    </location>
</feature>
<dbReference type="AlphaFoldDB" id="A0A813G9U5"/>
<protein>
    <submittedName>
        <fullName evidence="3">Uncharacterized protein</fullName>
    </submittedName>
</protein>
<feature type="region of interest" description="Disordered" evidence="1">
    <location>
        <begin position="1"/>
        <end position="114"/>
    </location>
</feature>
<keyword evidence="2" id="KW-0812">Transmembrane</keyword>
<feature type="compositionally biased region" description="Basic and acidic residues" evidence="1">
    <location>
        <begin position="17"/>
        <end position="27"/>
    </location>
</feature>
<evidence type="ECO:0000313" key="4">
    <source>
        <dbReference type="Proteomes" id="UP000654075"/>
    </source>
</evidence>
<keyword evidence="2" id="KW-0472">Membrane</keyword>
<proteinExistence type="predicted"/>
<feature type="compositionally biased region" description="Low complexity" evidence="1">
    <location>
        <begin position="362"/>
        <end position="376"/>
    </location>
</feature>
<keyword evidence="4" id="KW-1185">Reference proteome</keyword>
<feature type="compositionally biased region" description="Polar residues" evidence="1">
    <location>
        <begin position="223"/>
        <end position="244"/>
    </location>
</feature>
<feature type="transmembrane region" description="Helical" evidence="2">
    <location>
        <begin position="829"/>
        <end position="848"/>
    </location>
</feature>
<gene>
    <name evidence="3" type="ORF">PGLA1383_LOCUS40793</name>
</gene>
<evidence type="ECO:0000256" key="2">
    <source>
        <dbReference type="SAM" id="Phobius"/>
    </source>
</evidence>
<evidence type="ECO:0000256" key="1">
    <source>
        <dbReference type="SAM" id="MobiDB-lite"/>
    </source>
</evidence>
<feature type="compositionally biased region" description="Low complexity" evidence="1">
    <location>
        <begin position="330"/>
        <end position="349"/>
    </location>
</feature>
<organism evidence="3 4">
    <name type="scientific">Polarella glacialis</name>
    <name type="common">Dinoflagellate</name>
    <dbReference type="NCBI Taxonomy" id="89957"/>
    <lineage>
        <taxon>Eukaryota</taxon>
        <taxon>Sar</taxon>
        <taxon>Alveolata</taxon>
        <taxon>Dinophyceae</taxon>
        <taxon>Suessiales</taxon>
        <taxon>Suessiaceae</taxon>
        <taxon>Polarella</taxon>
    </lineage>
</organism>
<comment type="caution">
    <text evidence="3">The sequence shown here is derived from an EMBL/GenBank/DDBJ whole genome shotgun (WGS) entry which is preliminary data.</text>
</comment>
<feature type="compositionally biased region" description="Basic and acidic residues" evidence="1">
    <location>
        <begin position="406"/>
        <end position="431"/>
    </location>
</feature>
<feature type="transmembrane region" description="Helical" evidence="2">
    <location>
        <begin position="638"/>
        <end position="660"/>
    </location>
</feature>
<accession>A0A813G9U5</accession>
<evidence type="ECO:0000313" key="3">
    <source>
        <dbReference type="EMBL" id="CAE8623529.1"/>
    </source>
</evidence>
<name>A0A813G9U5_POLGL</name>
<dbReference type="PANTHER" id="PTHR48194">
    <property type="entry name" value="FINGER PROTEIN, PUTATIVE-RELATED"/>
    <property type="match status" value="1"/>
</dbReference>
<dbReference type="PANTHER" id="PTHR48194:SF1">
    <property type="entry name" value="INTEGRATOR COMPLEX SUBUNIT 10-LIKE PROTEIN"/>
    <property type="match status" value="1"/>
</dbReference>
<dbReference type="Proteomes" id="UP000654075">
    <property type="component" value="Unassembled WGS sequence"/>
</dbReference>
<dbReference type="EMBL" id="CAJNNV010028189">
    <property type="protein sequence ID" value="CAE8623529.1"/>
    <property type="molecule type" value="Genomic_DNA"/>
</dbReference>
<feature type="compositionally biased region" description="Low complexity" evidence="1">
    <location>
        <begin position="64"/>
        <end position="90"/>
    </location>
</feature>
<sequence>MAISMPCAPSGSPPRTAEVHQAPEKSVVEVGQPLPTASGELTADTLGPWPAWRNRDRDPIPGIDSDSLSEDASSSDSDSSSSSDSKSSTAKSKRRRKDSRGRSKKKPPPAKKWRLKFAVHSRLRSELSAPSPHQLHEGIRRRRSFVVVPGLLSPQEIMLVHALFRHPSVEASLMEEPHDAAFAELQNCVSHAVKAVLQEELQEMKDLLMCLLQQSSLSEGMKKTQSTASKPATTVGVRSNASQPVTLEQLQKRHAEWMQCHADGSGHNNNSNNNKNKSISSEACENETPFMRQEIRNSNNSNVNNNDNKDEPVRSLPAPPQLRSATAPANNKNNSNKKNNSSNNHNSSSGDETSLMLQEIRNNNSNVNDNNNDNNVEPVRSLPAPSQLRSATAPADLTLKNNNKNSNDDKNNKNSNNNDKDSYKNNDKNNDIPESGAASALSRLLPVSASQSNQAPAHLFPRTIGFAESSSEDEHLELAGSLSVAPRAQSDDSLESIRGLPVQRHMSLPSPSIPLYSGRRAFALGTPSSTWQGIGPSATLNQRWAARDRDKLLVFSDVADCAMAEAENKKFMKDPLEEASLSRFGQCMSLTAQILFRGVLPFQGRAGSLSPAIVNLILLGAASWPLAASGDDQTHRHVVWSAFNGALMCLGMVIALCCLHRNEIQKLVAPESCPLRLHSQWISTIFSDLLPASVFSVMEFSLTGWYLSHAQGEHCENYDSFSLQLSHVMANAVFAVVVFLKLHILSCLDLMIDDFSRQYAEHGDAEKGILQWSLIQATLNQASNRLEGSFLMSFTAIVAGFATLTADFVFGSAEMLDLGHACSGKTSWILQPLMMIISKGLLLIYVLLRAARISDKCDRTKHFINSLLAAPSEYSSYLDKGRSYLVRYIDDSAAGFYVHGGRITVFAVMKLFYGMCALTFAIVTQVYRS</sequence>
<feature type="transmembrane region" description="Helical" evidence="2">
    <location>
        <begin position="911"/>
        <end position="927"/>
    </location>
</feature>
<feature type="transmembrane region" description="Helical" evidence="2">
    <location>
        <begin position="681"/>
        <end position="708"/>
    </location>
</feature>
<reference evidence="3" key="1">
    <citation type="submission" date="2021-02" db="EMBL/GenBank/DDBJ databases">
        <authorList>
            <person name="Dougan E. K."/>
            <person name="Rhodes N."/>
            <person name="Thang M."/>
            <person name="Chan C."/>
        </authorList>
    </citation>
    <scope>NUCLEOTIDE SEQUENCE</scope>
</reference>
<keyword evidence="2" id="KW-1133">Transmembrane helix</keyword>
<feature type="compositionally biased region" description="Basic residues" evidence="1">
    <location>
        <begin position="91"/>
        <end position="114"/>
    </location>
</feature>
<feature type="transmembrane region" description="Helical" evidence="2">
    <location>
        <begin position="728"/>
        <end position="748"/>
    </location>
</feature>